<feature type="coiled-coil region" evidence="1">
    <location>
        <begin position="319"/>
        <end position="388"/>
    </location>
</feature>
<feature type="region of interest" description="Disordered" evidence="2">
    <location>
        <begin position="643"/>
        <end position="664"/>
    </location>
</feature>
<protein>
    <submittedName>
        <fullName evidence="3">Uncharacterized protein</fullName>
    </submittedName>
</protein>
<dbReference type="Proteomes" id="UP000078559">
    <property type="component" value="Chromosome 13"/>
</dbReference>
<reference evidence="3" key="1">
    <citation type="submission" date="2014-12" db="EMBL/GenBank/DDBJ databases">
        <title>Genome Sequence of Valsa Canker Pathogens Uncovers a Specific Adaption of Colonization on Woody Bark.</title>
        <authorList>
            <person name="Yin Z."/>
            <person name="Liu H."/>
            <person name="Gao X."/>
            <person name="Li Z."/>
            <person name="Song N."/>
            <person name="Ke X."/>
            <person name="Dai Q."/>
            <person name="Wu Y."/>
            <person name="Sun Y."/>
            <person name="Xu J.-R."/>
            <person name="Kang Z.K."/>
            <person name="Wang L."/>
            <person name="Huang L."/>
        </authorList>
    </citation>
    <scope>NUCLEOTIDE SEQUENCE [LARGE SCALE GENOMIC DNA]</scope>
    <source>
        <strain evidence="3">03-8</strain>
    </source>
</reference>
<keyword evidence="1" id="KW-0175">Coiled coil</keyword>
<evidence type="ECO:0000313" key="3">
    <source>
        <dbReference type="EMBL" id="KUI74514.1"/>
    </source>
</evidence>
<name>A0A194WDP7_CYTMA</name>
<keyword evidence="4" id="KW-1185">Reference proteome</keyword>
<evidence type="ECO:0000313" key="4">
    <source>
        <dbReference type="Proteomes" id="UP000078559"/>
    </source>
</evidence>
<dbReference type="AlphaFoldDB" id="A0A194WDP7"/>
<dbReference type="OrthoDB" id="1702031at2759"/>
<organism evidence="3 4">
    <name type="scientific">Cytospora mali</name>
    <name type="common">Apple Valsa canker fungus</name>
    <name type="synonym">Valsa mali</name>
    <dbReference type="NCBI Taxonomy" id="578113"/>
    <lineage>
        <taxon>Eukaryota</taxon>
        <taxon>Fungi</taxon>
        <taxon>Dikarya</taxon>
        <taxon>Ascomycota</taxon>
        <taxon>Pezizomycotina</taxon>
        <taxon>Sordariomycetes</taxon>
        <taxon>Sordariomycetidae</taxon>
        <taxon>Diaporthales</taxon>
        <taxon>Cytosporaceae</taxon>
        <taxon>Cytospora</taxon>
    </lineage>
</organism>
<feature type="coiled-coil region" evidence="1">
    <location>
        <begin position="481"/>
        <end position="526"/>
    </location>
</feature>
<feature type="compositionally biased region" description="Low complexity" evidence="2">
    <location>
        <begin position="655"/>
        <end position="664"/>
    </location>
</feature>
<gene>
    <name evidence="3" type="ORF">VM1G_10074</name>
</gene>
<feature type="compositionally biased region" description="Polar residues" evidence="2">
    <location>
        <begin position="225"/>
        <end position="235"/>
    </location>
</feature>
<dbReference type="SMR" id="A0A194WDP7"/>
<feature type="region of interest" description="Disordered" evidence="2">
    <location>
        <begin position="210"/>
        <end position="239"/>
    </location>
</feature>
<dbReference type="Gene3D" id="1.10.287.540">
    <property type="entry name" value="Helix hairpin bin"/>
    <property type="match status" value="1"/>
</dbReference>
<evidence type="ECO:0000256" key="2">
    <source>
        <dbReference type="SAM" id="MobiDB-lite"/>
    </source>
</evidence>
<feature type="region of interest" description="Disordered" evidence="2">
    <location>
        <begin position="251"/>
        <end position="278"/>
    </location>
</feature>
<proteinExistence type="predicted"/>
<accession>A0A194WDP7</accession>
<evidence type="ECO:0000256" key="1">
    <source>
        <dbReference type="SAM" id="Coils"/>
    </source>
</evidence>
<sequence length="664" mass="75070">MADTSHDIAITGARVVVEWVDCNGRKQYLPGDRTGLSAGAPPGFQGEVSFDLFFDTLSNTFFCRLHIPFIATLRPKEEIPISLFIPPERVATLDTERPGETLPEYISRQLGEEAIRLQFNLKSPADLIVPQDGSLVPKNKAYGDNLRVMGLLARTTTITLYLAHLSEQQLRTLCNAVSCGTVQSSKEHANLARLYHGRGGRIADASILTQASPPGASDSGRAGPSGTQHGSTSGPSRGVLLAYPAPAYPALQPSAPGYHQYDSPKKRRRPSSTTDVEEEVHVKVLRQLVAEMYGGLGQEVQSIKDNLRATKELHETEELRAIKQEMHKTKEELRAIKQEVRETKEELHEAKEELHEAKEELRAIKQEVRETKEELQVTKQEMHESQRITTQAINLVTEHNSSRVEAIQQRQDGIIETLRAFVDTLVDLTKEGANLLDRVKTEVTRDLVGYIDEEGHAFSLTDDTVEWLIDCVMTGLDVYTKDEVDERLVEVQEHCEGLNNLDVYTKDEVDERLVEVQEHCEGLNNLDIYTRDEVDERLVEVQDHCEGLNNLETEEMVLGAKNELEKDVENEIKNAQLDLRMWVQDRVSRKMMRMAEAMENQVMKVVRMEMRRILQRRRRSRHSIAAFGRKFHRQLKTAFARDLRPGTPPRLQRDTSSTASTASA</sequence>
<dbReference type="EMBL" id="CM003110">
    <property type="protein sequence ID" value="KUI74514.1"/>
    <property type="molecule type" value="Genomic_DNA"/>
</dbReference>